<dbReference type="EMBL" id="CP000478">
    <property type="protein sequence ID" value="ABK17889.1"/>
    <property type="molecule type" value="Genomic_DNA"/>
</dbReference>
<evidence type="ECO:0000313" key="4">
    <source>
        <dbReference type="EMBL" id="ABK17889.1"/>
    </source>
</evidence>
<dbReference type="InterPro" id="IPR001789">
    <property type="entry name" value="Sig_transdc_resp-reg_receiver"/>
</dbReference>
<organism evidence="4 5">
    <name type="scientific">Syntrophobacter fumaroxidans (strain DSM 10017 / MPOB)</name>
    <dbReference type="NCBI Taxonomy" id="335543"/>
    <lineage>
        <taxon>Bacteria</taxon>
        <taxon>Pseudomonadati</taxon>
        <taxon>Thermodesulfobacteriota</taxon>
        <taxon>Syntrophobacteria</taxon>
        <taxon>Syntrophobacterales</taxon>
        <taxon>Syntrophobacteraceae</taxon>
        <taxon>Syntrophobacter</taxon>
    </lineage>
</organism>
<feature type="domain" description="Response regulatory" evidence="3">
    <location>
        <begin position="3"/>
        <end position="121"/>
    </location>
</feature>
<evidence type="ECO:0000256" key="1">
    <source>
        <dbReference type="ARBA" id="ARBA00022553"/>
    </source>
</evidence>
<dbReference type="GO" id="GO:0000160">
    <property type="term" value="P:phosphorelay signal transduction system"/>
    <property type="evidence" value="ECO:0007669"/>
    <property type="project" value="InterPro"/>
</dbReference>
<accession>A0LKD7</accession>
<gene>
    <name evidence="4" type="ordered locus">Sfum_2207</name>
</gene>
<dbReference type="eggNOG" id="COG0745">
    <property type="taxonomic scope" value="Bacteria"/>
</dbReference>
<dbReference type="KEGG" id="sfu:Sfum_2207"/>
<dbReference type="PROSITE" id="PS50110">
    <property type="entry name" value="RESPONSE_REGULATORY"/>
    <property type="match status" value="1"/>
</dbReference>
<dbReference type="InterPro" id="IPR050595">
    <property type="entry name" value="Bact_response_regulator"/>
</dbReference>
<dbReference type="Pfam" id="PF00072">
    <property type="entry name" value="Response_reg"/>
    <property type="match status" value="1"/>
</dbReference>
<protein>
    <submittedName>
        <fullName evidence="4">Response regulator receiver protein</fullName>
    </submittedName>
</protein>
<evidence type="ECO:0000259" key="3">
    <source>
        <dbReference type="PROSITE" id="PS50110"/>
    </source>
</evidence>
<dbReference type="OrthoDB" id="9790791at2"/>
<reference evidence="4 5" key="1">
    <citation type="submission" date="2006-10" db="EMBL/GenBank/DDBJ databases">
        <title>Complete sequence of Syntrophobacter fumaroxidans MPOB.</title>
        <authorList>
            <consortium name="US DOE Joint Genome Institute"/>
            <person name="Copeland A."/>
            <person name="Lucas S."/>
            <person name="Lapidus A."/>
            <person name="Barry K."/>
            <person name="Detter J.C."/>
            <person name="Glavina del Rio T."/>
            <person name="Hammon N."/>
            <person name="Israni S."/>
            <person name="Pitluck S."/>
            <person name="Goltsman E.G."/>
            <person name="Martinez M."/>
            <person name="Schmutz J."/>
            <person name="Larimer F."/>
            <person name="Land M."/>
            <person name="Hauser L."/>
            <person name="Kyrpides N."/>
            <person name="Kim E."/>
            <person name="Boone D.R."/>
            <person name="Brockman F."/>
            <person name="Culley D."/>
            <person name="Ferry J."/>
            <person name="Gunsalus R."/>
            <person name="McInerney M.J."/>
            <person name="Morrison M."/>
            <person name="Plugge C."/>
            <person name="Rohlin L."/>
            <person name="Scholten J."/>
            <person name="Sieber J."/>
            <person name="Stams A.J.M."/>
            <person name="Worm P."/>
            <person name="Henstra A.M."/>
            <person name="Richardson P."/>
        </authorList>
    </citation>
    <scope>NUCLEOTIDE SEQUENCE [LARGE SCALE GENOMIC DNA]</scope>
    <source>
        <strain evidence="5">DSM 10017 / MPOB</strain>
    </source>
</reference>
<dbReference type="PANTHER" id="PTHR44591">
    <property type="entry name" value="STRESS RESPONSE REGULATOR PROTEIN 1"/>
    <property type="match status" value="1"/>
</dbReference>
<dbReference type="Gene3D" id="3.40.50.2300">
    <property type="match status" value="1"/>
</dbReference>
<dbReference type="AlphaFoldDB" id="A0LKD7"/>
<keyword evidence="1 2" id="KW-0597">Phosphoprotein</keyword>
<dbReference type="SMART" id="SM00448">
    <property type="entry name" value="REC"/>
    <property type="match status" value="1"/>
</dbReference>
<dbReference type="Proteomes" id="UP000001784">
    <property type="component" value="Chromosome"/>
</dbReference>
<dbReference type="HOGENOM" id="CLU_000445_69_17_7"/>
<dbReference type="STRING" id="335543.Sfum_2207"/>
<sequence length="130" mass="14404" precursor="true">MKKILLVEDNEDNRELVCALIGDAFDVESCTDAVEALALLDNPQTHLPDLMLVDISLPGMDGIQFLFRIRSDPRLAGIPAIALTAHAMKDDKERFIGSGFDGYFSKPIVDEMLLIETINTVIESRGRGRE</sequence>
<dbReference type="RefSeq" id="WP_011699058.1">
    <property type="nucleotide sequence ID" value="NC_008554.1"/>
</dbReference>
<dbReference type="SUPFAM" id="SSF52172">
    <property type="entry name" value="CheY-like"/>
    <property type="match status" value="1"/>
</dbReference>
<dbReference type="InParanoid" id="A0LKD7"/>
<dbReference type="PANTHER" id="PTHR44591:SF3">
    <property type="entry name" value="RESPONSE REGULATORY DOMAIN-CONTAINING PROTEIN"/>
    <property type="match status" value="1"/>
</dbReference>
<evidence type="ECO:0000256" key="2">
    <source>
        <dbReference type="PROSITE-ProRule" id="PRU00169"/>
    </source>
</evidence>
<name>A0LKD7_SYNFM</name>
<dbReference type="InterPro" id="IPR011006">
    <property type="entry name" value="CheY-like_superfamily"/>
</dbReference>
<keyword evidence="5" id="KW-1185">Reference proteome</keyword>
<feature type="modified residue" description="4-aspartylphosphate" evidence="2">
    <location>
        <position position="54"/>
    </location>
</feature>
<evidence type="ECO:0000313" key="5">
    <source>
        <dbReference type="Proteomes" id="UP000001784"/>
    </source>
</evidence>
<proteinExistence type="predicted"/>